<feature type="region of interest" description="Disordered" evidence="1">
    <location>
        <begin position="131"/>
        <end position="162"/>
    </location>
</feature>
<sequence length="281" mass="30835">MKAIHWLLPFSIAGATCPNYAIWISQDRTPLKETVGRALPDLDFEKLEALNPGYIADSESHMGRVYKIPYDESMTVVPPASWSGNCPKTLVLGSDRKDAETRSWLWQKSIDMRARNHQAVPSAMIIVAGSQEGGDDAKETRTSAATATGTAAGPGATESNSPMHCREKALAVEEFDLSSEKRLDFAETFCTRLKNSTLTPQQPIKAEPYADTFIGITLLNGCPKRVFGVKEVWECYAIMKDINTNCPEFGGTSKASCLLYYFLKRDDHVSSISTPSSSPTP</sequence>
<evidence type="ECO:0000313" key="3">
    <source>
        <dbReference type="EMBL" id="RBR18957.1"/>
    </source>
</evidence>
<dbReference type="RefSeq" id="XP_031016013.1">
    <property type="nucleotide sequence ID" value="XM_031159924.1"/>
</dbReference>
<dbReference type="AlphaFoldDB" id="A0A366RPB9"/>
<gene>
    <name evidence="3" type="ORF">FIESC28_05779</name>
</gene>
<protein>
    <recommendedName>
        <fullName evidence="5">LysM domain-containing protein</fullName>
    </recommendedName>
</protein>
<accession>A0A366RPB9</accession>
<proteinExistence type="predicted"/>
<dbReference type="OrthoDB" id="4979445at2759"/>
<feature type="compositionally biased region" description="Low complexity" evidence="1">
    <location>
        <begin position="142"/>
        <end position="157"/>
    </location>
</feature>
<dbReference type="EMBL" id="QKXC01000118">
    <property type="protein sequence ID" value="RBR18957.1"/>
    <property type="molecule type" value="Genomic_DNA"/>
</dbReference>
<dbReference type="Proteomes" id="UP000253153">
    <property type="component" value="Unassembled WGS sequence"/>
</dbReference>
<dbReference type="GeneID" id="41995220"/>
<name>A0A366RPB9_9HYPO</name>
<evidence type="ECO:0000256" key="2">
    <source>
        <dbReference type="SAM" id="SignalP"/>
    </source>
</evidence>
<evidence type="ECO:0000313" key="4">
    <source>
        <dbReference type="Proteomes" id="UP000253153"/>
    </source>
</evidence>
<keyword evidence="2" id="KW-0732">Signal</keyword>
<feature type="signal peptide" evidence="2">
    <location>
        <begin position="1"/>
        <end position="15"/>
    </location>
</feature>
<organism evidence="3 4">
    <name type="scientific">Fusarium coffeatum</name>
    <dbReference type="NCBI Taxonomy" id="231269"/>
    <lineage>
        <taxon>Eukaryota</taxon>
        <taxon>Fungi</taxon>
        <taxon>Dikarya</taxon>
        <taxon>Ascomycota</taxon>
        <taxon>Pezizomycotina</taxon>
        <taxon>Sordariomycetes</taxon>
        <taxon>Hypocreomycetidae</taxon>
        <taxon>Hypocreales</taxon>
        <taxon>Nectriaceae</taxon>
        <taxon>Fusarium</taxon>
        <taxon>Fusarium incarnatum-equiseti species complex</taxon>
    </lineage>
</organism>
<evidence type="ECO:0008006" key="5">
    <source>
        <dbReference type="Google" id="ProtNLM"/>
    </source>
</evidence>
<evidence type="ECO:0000256" key="1">
    <source>
        <dbReference type="SAM" id="MobiDB-lite"/>
    </source>
</evidence>
<comment type="caution">
    <text evidence="3">The sequence shown here is derived from an EMBL/GenBank/DDBJ whole genome shotgun (WGS) entry which is preliminary data.</text>
</comment>
<reference evidence="3 4" key="1">
    <citation type="submission" date="2018-06" db="EMBL/GenBank/DDBJ databases">
        <title>Fusarium incarnatum-equiseti species complex species 28.</title>
        <authorList>
            <person name="Gardiner D.M."/>
        </authorList>
    </citation>
    <scope>NUCLEOTIDE SEQUENCE [LARGE SCALE GENOMIC DNA]</scope>
    <source>
        <strain evidence="3 4">FIESC_28</strain>
    </source>
</reference>
<keyword evidence="4" id="KW-1185">Reference proteome</keyword>
<feature type="chain" id="PRO_5016561867" description="LysM domain-containing protein" evidence="2">
    <location>
        <begin position="16"/>
        <end position="281"/>
    </location>
</feature>